<dbReference type="Pfam" id="PF00557">
    <property type="entry name" value="Peptidase_M24"/>
    <property type="match status" value="1"/>
</dbReference>
<dbReference type="InterPro" id="IPR000587">
    <property type="entry name" value="Creatinase_N"/>
</dbReference>
<dbReference type="KEGG" id="psuu:Psuf_003590"/>
<dbReference type="PANTHER" id="PTHR46112:SF2">
    <property type="entry name" value="XAA-PRO AMINOPEPTIDASE P-RELATED"/>
    <property type="match status" value="1"/>
</dbReference>
<reference evidence="3 4" key="1">
    <citation type="submission" date="2020-03" db="EMBL/GenBank/DDBJ databases">
        <title>Whole genome shotgun sequence of Phytohabitans suffuscus NBRC 105367.</title>
        <authorList>
            <person name="Komaki H."/>
            <person name="Tamura T."/>
        </authorList>
    </citation>
    <scope>NUCLEOTIDE SEQUENCE [LARGE SCALE GENOMIC DNA]</scope>
    <source>
        <strain evidence="3 4">NBRC 105367</strain>
    </source>
</reference>
<dbReference type="AlphaFoldDB" id="A0A6F8YAB8"/>
<organism evidence="3 4">
    <name type="scientific">Phytohabitans suffuscus</name>
    <dbReference type="NCBI Taxonomy" id="624315"/>
    <lineage>
        <taxon>Bacteria</taxon>
        <taxon>Bacillati</taxon>
        <taxon>Actinomycetota</taxon>
        <taxon>Actinomycetes</taxon>
        <taxon>Micromonosporales</taxon>
        <taxon>Micromonosporaceae</taxon>
    </lineage>
</organism>
<evidence type="ECO:0000259" key="1">
    <source>
        <dbReference type="Pfam" id="PF00557"/>
    </source>
</evidence>
<evidence type="ECO:0008006" key="5">
    <source>
        <dbReference type="Google" id="ProtNLM"/>
    </source>
</evidence>
<evidence type="ECO:0000259" key="2">
    <source>
        <dbReference type="Pfam" id="PF01321"/>
    </source>
</evidence>
<dbReference type="InterPro" id="IPR000994">
    <property type="entry name" value="Pept_M24"/>
</dbReference>
<evidence type="ECO:0000313" key="4">
    <source>
        <dbReference type="Proteomes" id="UP000503011"/>
    </source>
</evidence>
<dbReference type="Proteomes" id="UP000503011">
    <property type="component" value="Chromosome"/>
</dbReference>
<dbReference type="EMBL" id="AP022871">
    <property type="protein sequence ID" value="BCB83046.1"/>
    <property type="molecule type" value="Genomic_DNA"/>
</dbReference>
<proteinExistence type="predicted"/>
<accession>A0A6F8YAB8</accession>
<dbReference type="Pfam" id="PF01321">
    <property type="entry name" value="Creatinase_N"/>
    <property type="match status" value="1"/>
</dbReference>
<dbReference type="Gene3D" id="3.40.350.10">
    <property type="entry name" value="Creatinase/prolidase N-terminal domain"/>
    <property type="match status" value="1"/>
</dbReference>
<evidence type="ECO:0000313" key="3">
    <source>
        <dbReference type="EMBL" id="BCB83046.1"/>
    </source>
</evidence>
<dbReference type="SUPFAM" id="SSF53092">
    <property type="entry name" value="Creatinase/prolidase N-terminal domain"/>
    <property type="match status" value="1"/>
</dbReference>
<feature type="domain" description="Creatinase N-terminal" evidence="2">
    <location>
        <begin position="1"/>
        <end position="139"/>
    </location>
</feature>
<dbReference type="InterPro" id="IPR029149">
    <property type="entry name" value="Creatin/AminoP/Spt16_N"/>
</dbReference>
<sequence length="376" mass="40206">MAAADLDAVVAFEYANCRYIAGLRPLWAPNFMVRQAVVSVRGSDDVVVFVHQDDAPHRRATMTWVPPERIRAFPTGVVSETAPASALQPIADALTELGCHGGRVGVDIATVTVLRRLEQLLDGYTIVDANAPLNGSRLVKAPTEVALLEDASVIVDLAMATAEQAVQPGVRECDVLAEVMKVFYTHNAEVPQCNLIVCSGPNTAPMQRFAGDRMIRPGDLVFVDIGACFNGIFSEATRTFACVAPDNDTQREIYRTVYDIHRATIDSLRPGALATDVQAAALKHYADSPFYGRMQEMIIAHGIGVGYAEPPFIAPPGRGTPDLVLEPGMVLAVVPTIIVPGVSGGGGVRLEDVVVVTDGDPNVLTRHPYSAALLAR</sequence>
<gene>
    <name evidence="3" type="ORF">Psuf_003590</name>
</gene>
<feature type="domain" description="Peptidase M24" evidence="1">
    <location>
        <begin position="147"/>
        <end position="358"/>
    </location>
</feature>
<dbReference type="InterPro" id="IPR050659">
    <property type="entry name" value="Peptidase_M24B"/>
</dbReference>
<dbReference type="Gene3D" id="3.90.230.10">
    <property type="entry name" value="Creatinase/methionine aminopeptidase superfamily"/>
    <property type="match status" value="1"/>
</dbReference>
<dbReference type="PANTHER" id="PTHR46112">
    <property type="entry name" value="AMINOPEPTIDASE"/>
    <property type="match status" value="1"/>
</dbReference>
<name>A0A6F8YAB8_9ACTN</name>
<reference evidence="3 4" key="2">
    <citation type="submission" date="2020-03" db="EMBL/GenBank/DDBJ databases">
        <authorList>
            <person name="Ichikawa N."/>
            <person name="Kimura A."/>
            <person name="Kitahashi Y."/>
            <person name="Uohara A."/>
        </authorList>
    </citation>
    <scope>NUCLEOTIDE SEQUENCE [LARGE SCALE GENOMIC DNA]</scope>
    <source>
        <strain evidence="3 4">NBRC 105367</strain>
    </source>
</reference>
<keyword evidence="4" id="KW-1185">Reference proteome</keyword>
<dbReference type="InterPro" id="IPR036005">
    <property type="entry name" value="Creatinase/aminopeptidase-like"/>
</dbReference>
<dbReference type="SUPFAM" id="SSF55920">
    <property type="entry name" value="Creatinase/aminopeptidase"/>
    <property type="match status" value="1"/>
</dbReference>
<protein>
    <recommendedName>
        <fullName evidence="5">Peptidase M24</fullName>
    </recommendedName>
</protein>